<dbReference type="EMBL" id="JACGCI010000058">
    <property type="protein sequence ID" value="KAF6750177.1"/>
    <property type="molecule type" value="Genomic_DNA"/>
</dbReference>
<accession>A0A8H6HPW1</accession>
<feature type="region of interest" description="Disordered" evidence="1">
    <location>
        <begin position="1"/>
        <end position="41"/>
    </location>
</feature>
<evidence type="ECO:0000256" key="1">
    <source>
        <dbReference type="SAM" id="MobiDB-lite"/>
    </source>
</evidence>
<evidence type="ECO:0000313" key="3">
    <source>
        <dbReference type="Proteomes" id="UP000521943"/>
    </source>
</evidence>
<name>A0A8H6HPW1_9AGAR</name>
<keyword evidence="3" id="KW-1185">Reference proteome</keyword>
<sequence length="652" mass="72730">MPVQRVSGHTPSGSRQGTKRVNTPTTPRRAKSFGAHSDGHPVLKTIATKDAARMAVNTLLKEAALHVAAPRPVDSLRPHHLGHPVTPPMVYYANNLDNFGRWYQVCKENCNTPKFLTASPARATIWDNDEIVRLFLIREELFPTPRGIPSAQKSKEIARHKENLNRLEPYHEHLLKDKPQGTDISSDDIALPVSTPTISQAPVFSLETRPSAQPHPMMKDFGKRVEEPTPRTASLYKPSGNVFYWDERDSCIQANIQPDESGFIRLSAHRIHLGEAQIELLYKVERYIFEYEAWKPFPLDMPIGPIEGSGYPILIRKVGVEKLHNFNDMLDLTRIDHKRILKGKGRAIPFIVLSGFVDFCSVSSIHNPTMKSIHSSLSRPMYNMPAAPQEKVHGPLASEDPTRDMWYCMHQRGLGDAHRTVKAPDTRRPPHTSLAPGAGCTCSSLLGGPFIGEDELPPAPELFPAPRWMRKKRAGWGIAPDSSVRGIEELVRLRRERAEPQAHGVVEPVREDDGDVRRRLVVQGCSLFWARGREGEEGRDDVSACYIGHVYDILTILKPRQPSSPRRSQIRRYPPSTNSTSAFSLVVMLVEGSRGSLRNCQSAVNVKNDGVESVSGTMSAMTSTKVAVFELRLFLTSLLGRALISALKLRSA</sequence>
<gene>
    <name evidence="2" type="ORF">DFP72DRAFT_851869</name>
</gene>
<organism evidence="2 3">
    <name type="scientific">Ephemerocybe angulata</name>
    <dbReference type="NCBI Taxonomy" id="980116"/>
    <lineage>
        <taxon>Eukaryota</taxon>
        <taxon>Fungi</taxon>
        <taxon>Dikarya</taxon>
        <taxon>Basidiomycota</taxon>
        <taxon>Agaricomycotina</taxon>
        <taxon>Agaricomycetes</taxon>
        <taxon>Agaricomycetidae</taxon>
        <taxon>Agaricales</taxon>
        <taxon>Agaricineae</taxon>
        <taxon>Psathyrellaceae</taxon>
        <taxon>Ephemerocybe</taxon>
    </lineage>
</organism>
<feature type="compositionally biased region" description="Polar residues" evidence="1">
    <location>
        <begin position="7"/>
        <end position="26"/>
    </location>
</feature>
<dbReference type="Proteomes" id="UP000521943">
    <property type="component" value="Unassembled WGS sequence"/>
</dbReference>
<evidence type="ECO:0000313" key="2">
    <source>
        <dbReference type="EMBL" id="KAF6750177.1"/>
    </source>
</evidence>
<comment type="caution">
    <text evidence="2">The sequence shown here is derived from an EMBL/GenBank/DDBJ whole genome shotgun (WGS) entry which is preliminary data.</text>
</comment>
<reference evidence="2 3" key="1">
    <citation type="submission" date="2020-07" db="EMBL/GenBank/DDBJ databases">
        <title>Comparative genomics of pyrophilous fungi reveals a link between fire events and developmental genes.</title>
        <authorList>
            <consortium name="DOE Joint Genome Institute"/>
            <person name="Steindorff A.S."/>
            <person name="Carver A."/>
            <person name="Calhoun S."/>
            <person name="Stillman K."/>
            <person name="Liu H."/>
            <person name="Lipzen A."/>
            <person name="Pangilinan J."/>
            <person name="Labutti K."/>
            <person name="Bruns T.D."/>
            <person name="Grigoriev I.V."/>
        </authorList>
    </citation>
    <scope>NUCLEOTIDE SEQUENCE [LARGE SCALE GENOMIC DNA]</scope>
    <source>
        <strain evidence="2 3">CBS 144469</strain>
    </source>
</reference>
<dbReference type="AlphaFoldDB" id="A0A8H6HPW1"/>
<protein>
    <submittedName>
        <fullName evidence="2">Uncharacterized protein</fullName>
    </submittedName>
</protein>
<proteinExistence type="predicted"/>